<dbReference type="SUPFAM" id="SSF50447">
    <property type="entry name" value="Translation proteins"/>
    <property type="match status" value="1"/>
</dbReference>
<feature type="coiled-coil region" evidence="3">
    <location>
        <begin position="356"/>
        <end position="383"/>
    </location>
</feature>
<dbReference type="Gene3D" id="2.40.30.130">
    <property type="match status" value="1"/>
</dbReference>
<keyword evidence="3" id="KW-0175">Coiled coil</keyword>
<evidence type="ECO:0000313" key="5">
    <source>
        <dbReference type="Proteomes" id="UP000807469"/>
    </source>
</evidence>
<comment type="caution">
    <text evidence="4">The sequence shown here is derived from an EMBL/GenBank/DDBJ whole genome shotgun (WGS) entry which is preliminary data.</text>
</comment>
<keyword evidence="5" id="KW-1185">Reference proteome</keyword>
<gene>
    <name evidence="4" type="ORF">BDN70DRAFT_874969</name>
</gene>
<keyword evidence="1" id="KW-0479">Metal-binding</keyword>
<dbReference type="OrthoDB" id="288942at2759"/>
<dbReference type="Proteomes" id="UP000807469">
    <property type="component" value="Unassembled WGS sequence"/>
</dbReference>
<dbReference type="PANTHER" id="PTHR43462:SF1">
    <property type="entry name" value="ALANYL-TRNA EDITING PROTEIN AARSD1"/>
    <property type="match status" value="1"/>
</dbReference>
<evidence type="ECO:0000313" key="4">
    <source>
        <dbReference type="EMBL" id="KAF9482430.1"/>
    </source>
</evidence>
<dbReference type="EMBL" id="MU155165">
    <property type="protein sequence ID" value="KAF9482430.1"/>
    <property type="molecule type" value="Genomic_DNA"/>
</dbReference>
<keyword evidence="2" id="KW-0862">Zinc</keyword>
<dbReference type="InterPro" id="IPR009000">
    <property type="entry name" value="Transl_B-barrel_sf"/>
</dbReference>
<dbReference type="AlphaFoldDB" id="A0A9P5Z919"/>
<dbReference type="Gene3D" id="3.30.980.10">
    <property type="entry name" value="Threonyl-trna Synthetase, Chain A, domain 2"/>
    <property type="match status" value="1"/>
</dbReference>
<dbReference type="GO" id="GO:0000166">
    <property type="term" value="F:nucleotide binding"/>
    <property type="evidence" value="ECO:0007669"/>
    <property type="project" value="InterPro"/>
</dbReference>
<dbReference type="InterPro" id="IPR051335">
    <property type="entry name" value="Alanyl-tRNA_Editing_Enzymes"/>
</dbReference>
<dbReference type="SUPFAM" id="SSF55186">
    <property type="entry name" value="ThrRS/AlaRS common domain"/>
    <property type="match status" value="1"/>
</dbReference>
<proteinExistence type="predicted"/>
<organism evidence="4 5">
    <name type="scientific">Pholiota conissans</name>
    <dbReference type="NCBI Taxonomy" id="109636"/>
    <lineage>
        <taxon>Eukaryota</taxon>
        <taxon>Fungi</taxon>
        <taxon>Dikarya</taxon>
        <taxon>Basidiomycota</taxon>
        <taxon>Agaricomycotina</taxon>
        <taxon>Agaricomycetes</taxon>
        <taxon>Agaricomycetidae</taxon>
        <taxon>Agaricales</taxon>
        <taxon>Agaricineae</taxon>
        <taxon>Strophariaceae</taxon>
        <taxon>Pholiota</taxon>
    </lineage>
</organism>
<dbReference type="GO" id="GO:0002196">
    <property type="term" value="F:Ser-tRNA(Ala) deacylase activity"/>
    <property type="evidence" value="ECO:0007669"/>
    <property type="project" value="TreeGrafter"/>
</dbReference>
<dbReference type="InterPro" id="IPR018163">
    <property type="entry name" value="Thr/Ala-tRNA-synth_IIc_edit"/>
</dbReference>
<name>A0A9P5Z919_9AGAR</name>
<evidence type="ECO:0000256" key="3">
    <source>
        <dbReference type="SAM" id="Coils"/>
    </source>
</evidence>
<dbReference type="PANTHER" id="PTHR43462">
    <property type="entry name" value="ALANYL-TRNA EDITING PROTEIN"/>
    <property type="match status" value="1"/>
</dbReference>
<evidence type="ECO:0000256" key="1">
    <source>
        <dbReference type="ARBA" id="ARBA00022723"/>
    </source>
</evidence>
<evidence type="ECO:0000256" key="2">
    <source>
        <dbReference type="ARBA" id="ARBA00022833"/>
    </source>
</evidence>
<accession>A0A9P5Z919</accession>
<dbReference type="GO" id="GO:0046872">
    <property type="term" value="F:metal ion binding"/>
    <property type="evidence" value="ECO:0007669"/>
    <property type="project" value="UniProtKB-KW"/>
</dbReference>
<reference evidence="4" key="1">
    <citation type="submission" date="2020-11" db="EMBL/GenBank/DDBJ databases">
        <authorList>
            <consortium name="DOE Joint Genome Institute"/>
            <person name="Ahrendt S."/>
            <person name="Riley R."/>
            <person name="Andreopoulos W."/>
            <person name="Labutti K."/>
            <person name="Pangilinan J."/>
            <person name="Ruiz-Duenas F.J."/>
            <person name="Barrasa J.M."/>
            <person name="Sanchez-Garcia M."/>
            <person name="Camarero S."/>
            <person name="Miyauchi S."/>
            <person name="Serrano A."/>
            <person name="Linde D."/>
            <person name="Babiker R."/>
            <person name="Drula E."/>
            <person name="Ayuso-Fernandez I."/>
            <person name="Pacheco R."/>
            <person name="Padilla G."/>
            <person name="Ferreira P."/>
            <person name="Barriuso J."/>
            <person name="Kellner H."/>
            <person name="Castanera R."/>
            <person name="Alfaro M."/>
            <person name="Ramirez L."/>
            <person name="Pisabarro A.G."/>
            <person name="Kuo A."/>
            <person name="Tritt A."/>
            <person name="Lipzen A."/>
            <person name="He G."/>
            <person name="Yan M."/>
            <person name="Ng V."/>
            <person name="Cullen D."/>
            <person name="Martin F."/>
            <person name="Rosso M.-N."/>
            <person name="Henrissat B."/>
            <person name="Hibbett D."/>
            <person name="Martinez A.T."/>
            <person name="Grigoriev I.V."/>
        </authorList>
    </citation>
    <scope>NUCLEOTIDE SEQUENCE</scope>
    <source>
        <strain evidence="4">CIRM-BRFM 674</strain>
    </source>
</reference>
<sequence>MAATAYLISPTTPPDYHRVISPTLQIPSDTNVSIPVGLLACQRDPLLRTLDTTVVSVSVAQPPVTPAQGKKIKKAVLAPEIPNEPLLHVLLHDTVIFPEGGGQPTDTGCITTEADAAVWEVIQAKRHGGHAVHYVKIREGVSVDTALLAFQTGAKVTVALGDEGFERRYDHMSMHTSQHILSALLETRLNLPTLSWSLTSYPTPCYVEVPRGMAQEEITSIQSEANKLVFEGRRVHVEVEELDPIQEQAKSVPVLESGRSVGKALPQDYTGGVKRVVVIDGVDRNPCCGTHLPSIHNLQLFLLPHTEALSRSSTTSARLYFLSGPRLIAHLTSAHSHLASTAAILSCGPSLVPERVTQVVEERKKAEKRVTDIEQELAEYIAKGLVSQIISKKDGTLHTHHIHRTDDSGNTLGFLTAIAFALGAALSSVEGVHPYMLVLSSTPSTQTTNTVSTVLVLGSEDSKVKAVGDALKSKLNVKGGGKGSRWSGKYIGVWKENRENTGIDEILNTI</sequence>
<protein>
    <submittedName>
        <fullName evidence="4">Alanyl-tRNA synthetase domain-containing protein</fullName>
    </submittedName>
</protein>